<keyword evidence="3 4" id="KW-0326">Glycosidase</keyword>
<proteinExistence type="inferred from homology"/>
<dbReference type="InterPro" id="IPR023296">
    <property type="entry name" value="Glyco_hydro_beta-prop_sf"/>
</dbReference>
<comment type="similarity">
    <text evidence="1 4">Belongs to the glycosyl hydrolase 43 family.</text>
</comment>
<keyword evidence="6" id="KW-1185">Reference proteome</keyword>
<dbReference type="GO" id="GO:0004553">
    <property type="term" value="F:hydrolase activity, hydrolyzing O-glycosyl compounds"/>
    <property type="evidence" value="ECO:0007669"/>
    <property type="project" value="InterPro"/>
</dbReference>
<dbReference type="PANTHER" id="PTHR22925:SF3">
    <property type="entry name" value="GLYCOSYL HYDROLASE FAMILY PROTEIN 43"/>
    <property type="match status" value="1"/>
</dbReference>
<evidence type="ECO:0000256" key="3">
    <source>
        <dbReference type="ARBA" id="ARBA00023295"/>
    </source>
</evidence>
<dbReference type="PANTHER" id="PTHR22925">
    <property type="entry name" value="GLYCOSYL HYDROLASE 43 FAMILY MEMBER"/>
    <property type="match status" value="1"/>
</dbReference>
<evidence type="ECO:0000256" key="1">
    <source>
        <dbReference type="ARBA" id="ARBA00009865"/>
    </source>
</evidence>
<accession>A0A1Q2MII4</accession>
<dbReference type="EMBL" id="CP019646">
    <property type="protein sequence ID" value="AQQ72490.1"/>
    <property type="molecule type" value="Genomic_DNA"/>
</dbReference>
<dbReference type="RefSeq" id="WP_222566370.1">
    <property type="nucleotide sequence ID" value="NZ_CP019646.1"/>
</dbReference>
<dbReference type="CDD" id="cd18826">
    <property type="entry name" value="GH43_CtGH43-like"/>
    <property type="match status" value="1"/>
</dbReference>
<keyword evidence="2 4" id="KW-0378">Hydrolase</keyword>
<dbReference type="Proteomes" id="UP000188181">
    <property type="component" value="Chromosome"/>
</dbReference>
<organism evidence="5 6">
    <name type="scientific">Limihaloglobus sulfuriphilus</name>
    <dbReference type="NCBI Taxonomy" id="1851148"/>
    <lineage>
        <taxon>Bacteria</taxon>
        <taxon>Pseudomonadati</taxon>
        <taxon>Planctomycetota</taxon>
        <taxon>Phycisphaerae</taxon>
        <taxon>Sedimentisphaerales</taxon>
        <taxon>Sedimentisphaeraceae</taxon>
        <taxon>Limihaloglobus</taxon>
    </lineage>
</organism>
<dbReference type="AlphaFoldDB" id="A0A1Q2MII4"/>
<dbReference type="KEGG" id="pbas:SMSP2_02876"/>
<dbReference type="GO" id="GO:0005975">
    <property type="term" value="P:carbohydrate metabolic process"/>
    <property type="evidence" value="ECO:0007669"/>
    <property type="project" value="InterPro"/>
</dbReference>
<gene>
    <name evidence="5" type="ORF">SMSP2_02876</name>
</gene>
<evidence type="ECO:0000256" key="4">
    <source>
        <dbReference type="RuleBase" id="RU361187"/>
    </source>
</evidence>
<sequence precursor="true">MSGIIYNKMTVVLLGVFVLQFVTCGTCCAKESSIKPAQVWLDAAKKPINAHGGCVIYHNGIYYWYGEHKIEGLSEKNHADGGVHCYASSDLINWHDQGMMIRLDRPQTEDLTHECNSDRPKVVYNEKTRQFVMFFKLYLRGMGSRVAYVGVAKSVGPAGPFNYQHKFLGGNSPEGTGDFAMFKDDDGTLYHFSVRKPGKAFVVGKMRDDYLMPEGKYEKCEGVTAKTEAPAVIKRKGRYIMLASGSSGWAPNAARSFSAGSIYGPWVSNGNPTSGINPINGLGPEKTFGGQSNFIIKVEGKKDAYIAMFDINKPDHPYESGYIWLPVEFEGSRIAIPWKDQWDLNAFK</sequence>
<dbReference type="STRING" id="1851148.SMSP2_02876"/>
<dbReference type="SUPFAM" id="SSF75005">
    <property type="entry name" value="Arabinanase/levansucrase/invertase"/>
    <property type="match status" value="1"/>
</dbReference>
<evidence type="ECO:0000313" key="5">
    <source>
        <dbReference type="EMBL" id="AQQ72490.1"/>
    </source>
</evidence>
<protein>
    <submittedName>
        <fullName evidence="5">Beta-xylosidase</fullName>
    </submittedName>
</protein>
<reference evidence="6" key="1">
    <citation type="submission" date="2017-02" db="EMBL/GenBank/DDBJ databases">
        <title>Comparative genomics and description of representatives of a novel lineage of planctomycetes thriving in anoxic sediments.</title>
        <authorList>
            <person name="Spring S."/>
            <person name="Bunk B."/>
            <person name="Sproer C."/>
        </authorList>
    </citation>
    <scope>NUCLEOTIDE SEQUENCE [LARGE SCALE GENOMIC DNA]</scope>
    <source>
        <strain evidence="6">SM-Chi-D1</strain>
    </source>
</reference>
<dbReference type="InterPro" id="IPR006710">
    <property type="entry name" value="Glyco_hydro_43"/>
</dbReference>
<evidence type="ECO:0000256" key="2">
    <source>
        <dbReference type="ARBA" id="ARBA00022801"/>
    </source>
</evidence>
<evidence type="ECO:0000313" key="6">
    <source>
        <dbReference type="Proteomes" id="UP000188181"/>
    </source>
</evidence>
<dbReference type="Pfam" id="PF04616">
    <property type="entry name" value="Glyco_hydro_43"/>
    <property type="match status" value="1"/>
</dbReference>
<name>A0A1Q2MII4_9BACT</name>
<dbReference type="Gene3D" id="2.115.10.20">
    <property type="entry name" value="Glycosyl hydrolase domain, family 43"/>
    <property type="match status" value="1"/>
</dbReference>